<keyword evidence="3" id="KW-0238">DNA-binding</keyword>
<dbReference type="FunFam" id="1.10.10.10:FF:000001">
    <property type="entry name" value="LysR family transcriptional regulator"/>
    <property type="match status" value="1"/>
</dbReference>
<proteinExistence type="inferred from homology"/>
<dbReference type="Pfam" id="PF00126">
    <property type="entry name" value="HTH_1"/>
    <property type="match status" value="1"/>
</dbReference>
<dbReference type="InterPro" id="IPR000847">
    <property type="entry name" value="LysR_HTH_N"/>
</dbReference>
<keyword evidence="2" id="KW-0805">Transcription regulation</keyword>
<dbReference type="SUPFAM" id="SSF46785">
    <property type="entry name" value="Winged helix' DNA-binding domain"/>
    <property type="match status" value="1"/>
</dbReference>
<sequence length="307" mass="34145">MDNIVPPKEQLTADDLVIFAKVVELGSFTAAANRLGLPKSTVSRRISQLEQVLGEQVLLRTTRRLRLTEFGEQLLEHAQQISLEVGAAQQLSDSRQAQPSGRLRVSMPADFANILLVDMLAAFSALHPHVSLELDLSARRVDLLGEAFDLALRVGNVDDNPQLIAKKLRVFECGLYASSAYLRERGTPATPDQLMQFDSIRLMTGQGASIPWLLKKGQEQWQGLPPGRLTANSPELLINLACRGAGIIAVPHYFTQIYQHKNLLQRVLPEWCLPAQTAWAVFPSRQLMPTKTRAFLTMLETALQFDD</sequence>
<dbReference type="PANTHER" id="PTHR30537:SF5">
    <property type="entry name" value="HTH-TYPE TRANSCRIPTIONAL ACTIVATOR TTDR-RELATED"/>
    <property type="match status" value="1"/>
</dbReference>
<evidence type="ECO:0000313" key="6">
    <source>
        <dbReference type="EMBL" id="AKX59725.1"/>
    </source>
</evidence>
<dbReference type="CDD" id="cd08422">
    <property type="entry name" value="PBP2_CrgA_like"/>
    <property type="match status" value="1"/>
</dbReference>
<dbReference type="InterPro" id="IPR005119">
    <property type="entry name" value="LysR_subst-bd"/>
</dbReference>
<evidence type="ECO:0000313" key="7">
    <source>
        <dbReference type="Proteomes" id="UP000063953"/>
    </source>
</evidence>
<dbReference type="InterPro" id="IPR036390">
    <property type="entry name" value="WH_DNA-bd_sf"/>
</dbReference>
<feature type="domain" description="HTH lysR-type" evidence="5">
    <location>
        <begin position="11"/>
        <end position="68"/>
    </location>
</feature>
<reference evidence="6 7" key="1">
    <citation type="journal article" date="2015" name="Genome Announc.">
        <title>Genome Sequences of Oblitimonas alkaliphila gen. nov. sp. nov. (Proposed), a Novel Bacterium of the Pseudomonadaceae Family.</title>
        <authorList>
            <person name="Lauer A.C."/>
            <person name="Nicholson A.C."/>
            <person name="Humrighouse B.W."/>
            <person name="Emery B."/>
            <person name="Drobish A."/>
            <person name="Juieng P."/>
            <person name="Loparev V."/>
            <person name="McQuiston J.R."/>
        </authorList>
    </citation>
    <scope>NUCLEOTIDE SEQUENCE [LARGE SCALE GENOMIC DNA]</scope>
    <source>
        <strain evidence="6 7">E5571</strain>
    </source>
</reference>
<dbReference type="Proteomes" id="UP000063953">
    <property type="component" value="Chromosome"/>
</dbReference>
<gene>
    <name evidence="6" type="ORF">AKN88_07140</name>
</gene>
<organism evidence="6 7">
    <name type="scientific">Thiopseudomonas alkaliphila</name>
    <dbReference type="NCBI Taxonomy" id="1697053"/>
    <lineage>
        <taxon>Bacteria</taxon>
        <taxon>Pseudomonadati</taxon>
        <taxon>Pseudomonadota</taxon>
        <taxon>Gammaproteobacteria</taxon>
        <taxon>Pseudomonadales</taxon>
        <taxon>Pseudomonadaceae</taxon>
        <taxon>Thiopseudomonas</taxon>
    </lineage>
</organism>
<dbReference type="GO" id="GO:0003700">
    <property type="term" value="F:DNA-binding transcription factor activity"/>
    <property type="evidence" value="ECO:0007669"/>
    <property type="project" value="InterPro"/>
</dbReference>
<dbReference type="RefSeq" id="WP_053100897.1">
    <property type="nucleotide sequence ID" value="NZ_CP012365.1"/>
</dbReference>
<evidence type="ECO:0000259" key="5">
    <source>
        <dbReference type="PROSITE" id="PS50931"/>
    </source>
</evidence>
<accession>A0A0K1XE97</accession>
<keyword evidence="7" id="KW-1185">Reference proteome</keyword>
<dbReference type="GO" id="GO:0003677">
    <property type="term" value="F:DNA binding"/>
    <property type="evidence" value="ECO:0007669"/>
    <property type="project" value="UniProtKB-KW"/>
</dbReference>
<name>A0A0K1XE97_9GAMM</name>
<dbReference type="Gene3D" id="3.40.190.290">
    <property type="match status" value="1"/>
</dbReference>
<dbReference type="STRING" id="1697053.AKN87_09535"/>
<evidence type="ECO:0000256" key="2">
    <source>
        <dbReference type="ARBA" id="ARBA00023015"/>
    </source>
</evidence>
<comment type="similarity">
    <text evidence="1">Belongs to the LysR transcriptional regulatory family.</text>
</comment>
<dbReference type="InterPro" id="IPR058163">
    <property type="entry name" value="LysR-type_TF_proteobact-type"/>
</dbReference>
<keyword evidence="4" id="KW-0804">Transcription</keyword>
<dbReference type="Gene3D" id="1.10.10.10">
    <property type="entry name" value="Winged helix-like DNA-binding domain superfamily/Winged helix DNA-binding domain"/>
    <property type="match status" value="1"/>
</dbReference>
<dbReference type="InterPro" id="IPR036388">
    <property type="entry name" value="WH-like_DNA-bd_sf"/>
</dbReference>
<dbReference type="PANTHER" id="PTHR30537">
    <property type="entry name" value="HTH-TYPE TRANSCRIPTIONAL REGULATOR"/>
    <property type="match status" value="1"/>
</dbReference>
<dbReference type="AlphaFoldDB" id="A0A0K1XE97"/>
<evidence type="ECO:0000256" key="4">
    <source>
        <dbReference type="ARBA" id="ARBA00023163"/>
    </source>
</evidence>
<protein>
    <submittedName>
        <fullName evidence="6">LysR family transcriptional regulator</fullName>
    </submittedName>
</protein>
<dbReference type="SUPFAM" id="SSF53850">
    <property type="entry name" value="Periplasmic binding protein-like II"/>
    <property type="match status" value="1"/>
</dbReference>
<dbReference type="EMBL" id="CP012365">
    <property type="protein sequence ID" value="AKX59725.1"/>
    <property type="molecule type" value="Genomic_DNA"/>
</dbReference>
<dbReference type="PROSITE" id="PS50931">
    <property type="entry name" value="HTH_LYSR"/>
    <property type="match status" value="1"/>
</dbReference>
<evidence type="ECO:0000256" key="3">
    <source>
        <dbReference type="ARBA" id="ARBA00023125"/>
    </source>
</evidence>
<dbReference type="Pfam" id="PF03466">
    <property type="entry name" value="LysR_substrate"/>
    <property type="match status" value="1"/>
</dbReference>
<evidence type="ECO:0000256" key="1">
    <source>
        <dbReference type="ARBA" id="ARBA00009437"/>
    </source>
</evidence>
<dbReference type="PATRIC" id="fig|1698449.3.peg.1436"/>